<feature type="region of interest" description="Disordered" evidence="3">
    <location>
        <begin position="581"/>
        <end position="644"/>
    </location>
</feature>
<dbReference type="PANTHER" id="PTHR21683">
    <property type="entry name" value="COILED-COIL DOMAIN-CONTAINING PROTEIN 42 LIKE-2-LIKE-RELATED"/>
    <property type="match status" value="1"/>
</dbReference>
<dbReference type="PANTHER" id="PTHR21683:SF3">
    <property type="entry name" value="CILIA AND FLAGELLA ASSOCIATED PROTEIN 100"/>
    <property type="match status" value="1"/>
</dbReference>
<feature type="compositionally biased region" description="Basic and acidic residues" evidence="3">
    <location>
        <begin position="712"/>
        <end position="722"/>
    </location>
</feature>
<dbReference type="EMBL" id="LJSK01000089">
    <property type="protein sequence ID" value="KPI87422.1"/>
    <property type="molecule type" value="Genomic_DNA"/>
</dbReference>
<feature type="coiled-coil region" evidence="2">
    <location>
        <begin position="440"/>
        <end position="474"/>
    </location>
</feature>
<feature type="region of interest" description="Disordered" evidence="3">
    <location>
        <begin position="280"/>
        <end position="311"/>
    </location>
</feature>
<dbReference type="OrthoDB" id="10264063at2759"/>
<organism evidence="5 6">
    <name type="scientific">Leptomonas seymouri</name>
    <dbReference type="NCBI Taxonomy" id="5684"/>
    <lineage>
        <taxon>Eukaryota</taxon>
        <taxon>Discoba</taxon>
        <taxon>Euglenozoa</taxon>
        <taxon>Kinetoplastea</taxon>
        <taxon>Metakinetoplastina</taxon>
        <taxon>Trypanosomatida</taxon>
        <taxon>Trypanosomatidae</taxon>
        <taxon>Leishmaniinae</taxon>
        <taxon>Leptomonas</taxon>
    </lineage>
</organism>
<feature type="compositionally biased region" description="Polar residues" evidence="3">
    <location>
        <begin position="601"/>
        <end position="616"/>
    </location>
</feature>
<dbReference type="InterPro" id="IPR051147">
    <property type="entry name" value="CFAP_domain-containing"/>
</dbReference>
<dbReference type="OMA" id="MGPVEML"/>
<gene>
    <name evidence="5" type="ORF">ABL78_3506</name>
</gene>
<feature type="compositionally biased region" description="Acidic residues" evidence="3">
    <location>
        <begin position="759"/>
        <end position="769"/>
    </location>
</feature>
<dbReference type="InterPro" id="IPR025252">
    <property type="entry name" value="DUF4200"/>
</dbReference>
<evidence type="ECO:0000256" key="3">
    <source>
        <dbReference type="SAM" id="MobiDB-lite"/>
    </source>
</evidence>
<evidence type="ECO:0000256" key="1">
    <source>
        <dbReference type="ARBA" id="ARBA00023054"/>
    </source>
</evidence>
<dbReference type="AlphaFoldDB" id="A0A0N1PEP4"/>
<feature type="compositionally biased region" description="Basic and acidic residues" evidence="3">
    <location>
        <begin position="730"/>
        <end position="746"/>
    </location>
</feature>
<evidence type="ECO:0000313" key="5">
    <source>
        <dbReference type="EMBL" id="KPI87422.1"/>
    </source>
</evidence>
<proteinExistence type="predicted"/>
<reference evidence="5 6" key="1">
    <citation type="journal article" date="2015" name="PLoS Pathog.">
        <title>Leptomonas seymouri: Adaptations to the Dixenous Life Cycle Analyzed by Genome Sequencing, Transcriptome Profiling and Co-infection with Leishmania donovani.</title>
        <authorList>
            <person name="Kraeva N."/>
            <person name="Butenko A."/>
            <person name="Hlavacova J."/>
            <person name="Kostygov A."/>
            <person name="Myskova J."/>
            <person name="Grybchuk D."/>
            <person name="Lestinova T."/>
            <person name="Votypka J."/>
            <person name="Volf P."/>
            <person name="Opperdoes F."/>
            <person name="Flegontov P."/>
            <person name="Lukes J."/>
            <person name="Yurchenko V."/>
        </authorList>
    </citation>
    <scope>NUCLEOTIDE SEQUENCE [LARGE SCALE GENOMIC DNA]</scope>
    <source>
        <strain evidence="5 6">ATCC 30220</strain>
    </source>
</reference>
<feature type="region of interest" description="Disordered" evidence="3">
    <location>
        <begin position="475"/>
        <end position="497"/>
    </location>
</feature>
<evidence type="ECO:0000313" key="6">
    <source>
        <dbReference type="Proteomes" id="UP000038009"/>
    </source>
</evidence>
<comment type="caution">
    <text evidence="5">The sequence shown here is derived from an EMBL/GenBank/DDBJ whole genome shotgun (WGS) entry which is preliminary data.</text>
</comment>
<protein>
    <recommendedName>
        <fullName evidence="4">DUF4200 domain-containing protein</fullName>
    </recommendedName>
</protein>
<feature type="region of interest" description="Disordered" evidence="3">
    <location>
        <begin position="712"/>
        <end position="769"/>
    </location>
</feature>
<dbReference type="Pfam" id="PF13863">
    <property type="entry name" value="DUF4200"/>
    <property type="match status" value="1"/>
</dbReference>
<sequence>MSTHRAGTSTFSEGGAKSTTAPADSTRISKELLQEIRRGDAAIAGDLVALAPRSGRAYRAVGSAASAAGATNRTLDSRSANSTAIGASPLSAMAGGGAGGYSVSVNDTLTASDFVKQKREVGLVRMSLATKKAEIRKLDEKVDRAEKRLRQQQEQLTNTQEKFNNFLKFSNLEQDAAVRKADDETRAKHAKTIEIKKLSALINHAELETRKTRLQIDNCIAYKEFLERLVKPQWFYDVLISLRSEDKREEILLNAEDTYQRRCVELKKSYEEQVAAWQAAKEQEEREKRRRSSMKKRASVGAAASSAQLHQSQGFGARRSICAVAPDEEGAELVPLESQMDALHDSIEEEARAAIADAEASIRAEVGAMSLSAVKAALHRDYDEMRLPMCFASVDDLLEVFINVEEGNLFLIQNCQELEEELEGISLGFVEEKTEMNAMVEQRTAQLEVLESNIAGAREKLRALDDRIASLDQRNARGNGAAATSSSGANGVAGRTASSTAGAAYGGSSGGAGAQVQTEDLTPEELKMRIEISIGHMFQLLTVGDQLIKANAARDAANAEALTNTEGRASLVGNVTAKVMRKKSDGAAKASSTGPARRVKSQTGGAVGSQDTSQRRNNSKKNKSFSALHAQQQQQQQHQGDASMGPVEMLTIVENKLEEYHRYLTNSSNHIDAALIQAVMKQSDKQRRRQARLVHLASQQQAQEERIKRALERSQAPVEHRTGKPVRPRSHVEKVVDEKTLRKAERAAAAMEGSGTSIDSDEDGAEFFR</sequence>
<dbReference type="Proteomes" id="UP000038009">
    <property type="component" value="Unassembled WGS sequence"/>
</dbReference>
<feature type="compositionally biased region" description="Basic residues" evidence="3">
    <location>
        <begin position="288"/>
        <end position="298"/>
    </location>
</feature>
<feature type="compositionally biased region" description="Low complexity" evidence="3">
    <location>
        <begin position="476"/>
        <end position="497"/>
    </location>
</feature>
<feature type="compositionally biased region" description="Polar residues" evidence="3">
    <location>
        <begin position="1"/>
        <end position="23"/>
    </location>
</feature>
<dbReference type="GO" id="GO:0005856">
    <property type="term" value="C:cytoskeleton"/>
    <property type="evidence" value="ECO:0007669"/>
    <property type="project" value="UniProtKB-ARBA"/>
</dbReference>
<feature type="compositionally biased region" description="Low complexity" evidence="3">
    <location>
        <begin position="302"/>
        <end position="311"/>
    </location>
</feature>
<name>A0A0N1PEP4_LEPSE</name>
<evidence type="ECO:0000256" key="2">
    <source>
        <dbReference type="SAM" id="Coils"/>
    </source>
</evidence>
<feature type="domain" description="DUF4200" evidence="4">
    <location>
        <begin position="114"/>
        <end position="231"/>
    </location>
</feature>
<feature type="region of interest" description="Disordered" evidence="3">
    <location>
        <begin position="1"/>
        <end position="26"/>
    </location>
</feature>
<keyword evidence="1 2" id="KW-0175">Coiled coil</keyword>
<evidence type="ECO:0000259" key="4">
    <source>
        <dbReference type="Pfam" id="PF13863"/>
    </source>
</evidence>
<keyword evidence="6" id="KW-1185">Reference proteome</keyword>
<accession>A0A0N1PEP4</accession>
<feature type="coiled-coil region" evidence="2">
    <location>
        <begin position="128"/>
        <end position="162"/>
    </location>
</feature>
<dbReference type="VEuPathDB" id="TriTrypDB:Lsey_0089_0220"/>